<dbReference type="InterPro" id="IPR036236">
    <property type="entry name" value="Znf_C2H2_sf"/>
</dbReference>
<feature type="domain" description="C2H2-type" evidence="7">
    <location>
        <begin position="673"/>
        <end position="700"/>
    </location>
</feature>
<dbReference type="InterPro" id="IPR013087">
    <property type="entry name" value="Znf_C2H2_type"/>
</dbReference>
<organism evidence="8 9">
    <name type="scientific">Knufia fluminis</name>
    <dbReference type="NCBI Taxonomy" id="191047"/>
    <lineage>
        <taxon>Eukaryota</taxon>
        <taxon>Fungi</taxon>
        <taxon>Dikarya</taxon>
        <taxon>Ascomycota</taxon>
        <taxon>Pezizomycotina</taxon>
        <taxon>Eurotiomycetes</taxon>
        <taxon>Chaetothyriomycetidae</taxon>
        <taxon>Chaetothyriales</taxon>
        <taxon>Trichomeriaceae</taxon>
        <taxon>Knufia</taxon>
    </lineage>
</organism>
<accession>A0AAN8I6N1</accession>
<dbReference type="SMART" id="SM00249">
    <property type="entry name" value="PHD"/>
    <property type="match status" value="1"/>
</dbReference>
<evidence type="ECO:0000256" key="1">
    <source>
        <dbReference type="ARBA" id="ARBA00022723"/>
    </source>
</evidence>
<keyword evidence="2" id="KW-0677">Repeat</keyword>
<evidence type="ECO:0000256" key="6">
    <source>
        <dbReference type="SAM" id="MobiDB-lite"/>
    </source>
</evidence>
<dbReference type="GO" id="GO:0008270">
    <property type="term" value="F:zinc ion binding"/>
    <property type="evidence" value="ECO:0007669"/>
    <property type="project" value="UniProtKB-KW"/>
</dbReference>
<evidence type="ECO:0000313" key="8">
    <source>
        <dbReference type="EMBL" id="KAK5957002.1"/>
    </source>
</evidence>
<proteinExistence type="predicted"/>
<dbReference type="FunFam" id="3.30.160.60:FF:000100">
    <property type="entry name" value="Zinc finger 45-like"/>
    <property type="match status" value="1"/>
</dbReference>
<sequence>MWTMRTDDAGYQHDRNRELDKNCASLDDAVHKRVNEDGDSGLVTNFHRILLEQCSGVLCAWPRSDLSSSRENTTAGHVHRDSHPKHDQSTERTDDDVPGTHAEHAADDAGIRATLADIVARLCLWADVVKDGKAEATVTHSPSLYRNVVGLLVECGKDLKRMRRAIDGSGGQVYPSQSPGIELDFWLEKASYIFDDAKELSKGFDVQYDSDEASSAASMWSGSGAEEAIESLDENVGLLMDLLPSIEHVPALGVQSMPRPDAISELEVSAPAHAWVSQVLDKYPRAPTNLARRLGEANWQRFCRLRLGRVEAAAQDLQQAKSIFHDSGIGTSTGQATARAATVASHSSFASTIANDGIYSHRVPPEPDEVALGLPFTCDICGSKVLKVRNRIEWKLHVFEDIQPYICLFSDCDQSLTTFPSRSVWSEHDYNAHRRKTTHRCFDCMTDIETAALFEEHTLQHHADLTTPQRKAMTIAAMQRKTDDLQSWTCPLCQYMGFASRREFTTHIGRHLEEVALSTLPHELYNNYLSDESDDSQENANLHNLKRPSSVSFEDIVNEEDHTIKCTCGSSDDDGNTVLCEKCDTWQHIECYYRGKEVPDLHFCTDCAPTSSMPQSKGASFSGTYSARLTTEAAGIGSQLTNQKHKCPYCPDAFAREHNLRSHLLSHSDEKPYVCSTCSSRFRRLHELKRHTNLHTTEQLDLRSEHSQEAEREDVITRHHPESSPGGQHSSVTADAQPQTLPATKALTQPRDREKKYGCPHCEPGDKVFKTTNDLDRHIRTVHHIIRPGERVWKCSIPNCHVPDKIWTRMDNFKQHVIRMHGADYADDVENMWVEYDPAVHGAIESGRNARLAGHETR</sequence>
<dbReference type="InterPro" id="IPR001965">
    <property type="entry name" value="Znf_PHD"/>
</dbReference>
<feature type="compositionally biased region" description="Basic and acidic residues" evidence="6">
    <location>
        <begin position="698"/>
        <end position="722"/>
    </location>
</feature>
<name>A0AAN8I6N1_9EURO</name>
<dbReference type="PROSITE" id="PS50157">
    <property type="entry name" value="ZINC_FINGER_C2H2_2"/>
    <property type="match status" value="3"/>
</dbReference>
<comment type="caution">
    <text evidence="8">The sequence shown here is derived from an EMBL/GenBank/DDBJ whole genome shotgun (WGS) entry which is preliminary data.</text>
</comment>
<keyword evidence="1" id="KW-0479">Metal-binding</keyword>
<dbReference type="Gene3D" id="3.30.40.10">
    <property type="entry name" value="Zinc/RING finger domain, C3HC4 (zinc finger)"/>
    <property type="match status" value="1"/>
</dbReference>
<feature type="compositionally biased region" description="Basic and acidic residues" evidence="6">
    <location>
        <begin position="78"/>
        <end position="92"/>
    </location>
</feature>
<evidence type="ECO:0000256" key="5">
    <source>
        <dbReference type="PROSITE-ProRule" id="PRU00042"/>
    </source>
</evidence>
<reference evidence="8 9" key="1">
    <citation type="submission" date="2022-12" db="EMBL/GenBank/DDBJ databases">
        <title>Genomic features and morphological characterization of a novel Knufia sp. strain isolated from spacecraft assembly facility.</title>
        <authorList>
            <person name="Teixeira M."/>
            <person name="Chander A.M."/>
            <person name="Stajich J.E."/>
            <person name="Venkateswaran K."/>
        </authorList>
    </citation>
    <scope>NUCLEOTIDE SEQUENCE [LARGE SCALE GENOMIC DNA]</scope>
    <source>
        <strain evidence="8 9">FJI-L2-BK-P2</strain>
    </source>
</reference>
<evidence type="ECO:0000256" key="4">
    <source>
        <dbReference type="ARBA" id="ARBA00022833"/>
    </source>
</evidence>
<dbReference type="InterPro" id="IPR013083">
    <property type="entry name" value="Znf_RING/FYVE/PHD"/>
</dbReference>
<dbReference type="PROSITE" id="PS00028">
    <property type="entry name" value="ZINC_FINGER_C2H2_1"/>
    <property type="match status" value="2"/>
</dbReference>
<dbReference type="SUPFAM" id="SSF57903">
    <property type="entry name" value="FYVE/PHD zinc finger"/>
    <property type="match status" value="1"/>
</dbReference>
<evidence type="ECO:0000313" key="9">
    <source>
        <dbReference type="Proteomes" id="UP001316803"/>
    </source>
</evidence>
<feature type="region of interest" description="Disordered" evidence="6">
    <location>
        <begin position="69"/>
        <end position="105"/>
    </location>
</feature>
<dbReference type="Proteomes" id="UP001316803">
    <property type="component" value="Unassembled WGS sequence"/>
</dbReference>
<dbReference type="Gene3D" id="3.30.160.60">
    <property type="entry name" value="Classic Zinc Finger"/>
    <property type="match status" value="3"/>
</dbReference>
<dbReference type="InterPro" id="IPR011011">
    <property type="entry name" value="Znf_FYVE_PHD"/>
</dbReference>
<keyword evidence="3 5" id="KW-0863">Zinc-finger</keyword>
<evidence type="ECO:0000256" key="3">
    <source>
        <dbReference type="ARBA" id="ARBA00022771"/>
    </source>
</evidence>
<keyword evidence="4" id="KW-0862">Zinc</keyword>
<dbReference type="EMBL" id="JAKLMC020000003">
    <property type="protein sequence ID" value="KAK5957002.1"/>
    <property type="molecule type" value="Genomic_DNA"/>
</dbReference>
<dbReference type="SUPFAM" id="SSF57667">
    <property type="entry name" value="beta-beta-alpha zinc fingers"/>
    <property type="match status" value="1"/>
</dbReference>
<feature type="region of interest" description="Disordered" evidence="6">
    <location>
        <begin position="696"/>
        <end position="760"/>
    </location>
</feature>
<keyword evidence="9" id="KW-1185">Reference proteome</keyword>
<protein>
    <recommendedName>
        <fullName evidence="7">C2H2-type domain-containing protein</fullName>
    </recommendedName>
</protein>
<feature type="compositionally biased region" description="Basic and acidic residues" evidence="6">
    <location>
        <begin position="750"/>
        <end position="760"/>
    </location>
</feature>
<feature type="domain" description="C2H2-type" evidence="7">
    <location>
        <begin position="757"/>
        <end position="788"/>
    </location>
</feature>
<evidence type="ECO:0000256" key="2">
    <source>
        <dbReference type="ARBA" id="ARBA00022737"/>
    </source>
</evidence>
<dbReference type="AlphaFoldDB" id="A0AAN8I6N1"/>
<evidence type="ECO:0000259" key="7">
    <source>
        <dbReference type="PROSITE" id="PS50157"/>
    </source>
</evidence>
<feature type="domain" description="C2H2-type" evidence="7">
    <location>
        <begin position="645"/>
        <end position="672"/>
    </location>
</feature>
<dbReference type="PANTHER" id="PTHR35391:SF7">
    <property type="entry name" value="C2H2-TYPE DOMAIN-CONTAINING PROTEIN"/>
    <property type="match status" value="1"/>
</dbReference>
<gene>
    <name evidence="8" type="ORF">OHC33_001371</name>
</gene>
<dbReference type="SMART" id="SM00355">
    <property type="entry name" value="ZnF_C2H2"/>
    <property type="match status" value="7"/>
</dbReference>
<dbReference type="PANTHER" id="PTHR35391">
    <property type="entry name" value="C2H2-TYPE DOMAIN-CONTAINING PROTEIN-RELATED"/>
    <property type="match status" value="1"/>
</dbReference>
<feature type="compositionally biased region" description="Polar residues" evidence="6">
    <location>
        <begin position="725"/>
        <end position="742"/>
    </location>
</feature>